<name>A0A6L9SDS9_9ACTN</name>
<dbReference type="RefSeq" id="WP_163742835.1">
    <property type="nucleotide sequence ID" value="NZ_JAAGOA010000021.1"/>
</dbReference>
<feature type="region of interest" description="Disordered" evidence="4">
    <location>
        <begin position="1372"/>
        <end position="1459"/>
    </location>
</feature>
<evidence type="ECO:0000256" key="4">
    <source>
        <dbReference type="SAM" id="MobiDB-lite"/>
    </source>
</evidence>
<evidence type="ECO:0000256" key="3">
    <source>
        <dbReference type="ARBA" id="ARBA00022729"/>
    </source>
</evidence>
<protein>
    <recommendedName>
        <fullName evidence="6">SD-repeat containing protein B domain-containing protein</fullName>
    </recommendedName>
</protein>
<dbReference type="GO" id="GO:0005975">
    <property type="term" value="P:carbohydrate metabolic process"/>
    <property type="evidence" value="ECO:0007669"/>
    <property type="project" value="UniProtKB-ARBA"/>
</dbReference>
<dbReference type="Gene3D" id="2.60.40.10">
    <property type="entry name" value="Immunoglobulins"/>
    <property type="match status" value="2"/>
</dbReference>
<evidence type="ECO:0000256" key="1">
    <source>
        <dbReference type="ARBA" id="ARBA00004613"/>
    </source>
</evidence>
<dbReference type="SUPFAM" id="SSF117074">
    <property type="entry name" value="Hypothetical protein PA1324"/>
    <property type="match status" value="2"/>
</dbReference>
<accession>A0A6L9SDS9</accession>
<comment type="caution">
    <text evidence="7">The sequence shown here is derived from an EMBL/GenBank/DDBJ whole genome shotgun (WGS) entry which is preliminary data.</text>
</comment>
<feature type="compositionally biased region" description="Basic and acidic residues" evidence="4">
    <location>
        <begin position="1606"/>
        <end position="1618"/>
    </location>
</feature>
<feature type="compositionally biased region" description="Acidic residues" evidence="4">
    <location>
        <begin position="1393"/>
        <end position="1414"/>
    </location>
</feature>
<feature type="transmembrane region" description="Helical" evidence="5">
    <location>
        <begin position="2581"/>
        <end position="2601"/>
    </location>
</feature>
<gene>
    <name evidence="7" type="ORF">G1H10_24245</name>
</gene>
<keyword evidence="2" id="KW-0964">Secreted</keyword>
<reference evidence="7 8" key="1">
    <citation type="submission" date="2020-02" db="EMBL/GenBank/DDBJ databases">
        <authorList>
            <person name="Li X.-J."/>
            <person name="Han X.-M."/>
        </authorList>
    </citation>
    <scope>NUCLEOTIDE SEQUENCE [LARGE SCALE GENOMIC DNA]</scope>
    <source>
        <strain evidence="7 8">CCTCC AB 2017055</strain>
    </source>
</reference>
<evidence type="ECO:0000259" key="6">
    <source>
        <dbReference type="Pfam" id="PF17210"/>
    </source>
</evidence>
<feature type="compositionally biased region" description="Polar residues" evidence="4">
    <location>
        <begin position="2514"/>
        <end position="2524"/>
    </location>
</feature>
<keyword evidence="5" id="KW-0812">Transmembrane</keyword>
<evidence type="ECO:0000256" key="2">
    <source>
        <dbReference type="ARBA" id="ARBA00022525"/>
    </source>
</evidence>
<dbReference type="Pfam" id="PF17210">
    <property type="entry name" value="SdrD_B"/>
    <property type="match status" value="1"/>
</dbReference>
<dbReference type="InterPro" id="IPR033764">
    <property type="entry name" value="Sdr_B"/>
</dbReference>
<evidence type="ECO:0000256" key="5">
    <source>
        <dbReference type="SAM" id="Phobius"/>
    </source>
</evidence>
<dbReference type="GO" id="GO:0005576">
    <property type="term" value="C:extracellular region"/>
    <property type="evidence" value="ECO:0007669"/>
    <property type="project" value="UniProtKB-SubCell"/>
</dbReference>
<keyword evidence="5" id="KW-0472">Membrane</keyword>
<feature type="region of interest" description="Disordered" evidence="4">
    <location>
        <begin position="1595"/>
        <end position="1639"/>
    </location>
</feature>
<evidence type="ECO:0000313" key="7">
    <source>
        <dbReference type="EMBL" id="NEE03283.1"/>
    </source>
</evidence>
<feature type="region of interest" description="Disordered" evidence="4">
    <location>
        <begin position="1041"/>
        <end position="1119"/>
    </location>
</feature>
<sequence>MPALSISTAQAAEGDGTVTVRVIRDYNANGLWDATFGGGVEVNEPGVEGIEVELIDTEGNVVTGETGADGVATFPADASLVGGKYRVEASIPDELDYLHPAIVDPNATGDNALSSHVDFVDVSDGADADVVMGVWNPYDYTGDDPRMVSGKNHSFIVNGEPFDTDAEKSITGFGYDSARNTYIPGDHASADVINYQNPTDYSLQGETGAIWGIAAHTPDEVYAATALRRGVKFGPGGIGAIYKMDSAGNVEVLADLGGAAGSVAHMLDQGDPDFNHDPEIAVNVGKQSLGDVDVSEDGSTLYAVNLNTKELVVIDAASGAVLDERVIPAPSGVSGENWRPWGLGVKDGQIYVGGVDSQEVGGGTPSAYIWRVDEDTLSFGNAELILSEPLDDDRSVILPSGPYCPDGAPCPPSHWRAWTDDPDEWEIDYVNNAETGTRVGTHPQPILVDIDFLSSGDLAVGFEDRRALQMPHLAPRWDGGHDGALYAAIAQAGDVNRVCLVDGAYVWEGNAGCVARTLNSDTNTQPVPPEFYHGDMSWPSHPEATMGALAAVPGRVHLVTNAHSIQAGGLGPSSTQGLLWLSNETGGHDDRAVLQPAQDGAFLKGHGLMDISVMSENAPLQIGNYVWFDDDGDGVQDPDEAPVAGVTVNLYDEDGNLVATTVTNEKGEYYFDSIEHGLEPDTSYIVAIDNPGDFEEGGVLEGYGPTQHLTGQDTTGGSEVNDSNGELTDDGFAESPVTTGDWGHNDHTTDFGFSKPNAEIDKGDDQDTQADTPDDATGYEPGETRELQIPVKNTGGKKLTSVVVTDRTITGGHIEDLQCTFPGEDAATAGTFDEGAGTWEVRWEASFGDSPATWDPGVSFDCTATLTLDGTDAPHADEIEVSAEVLGTGDPVNPPPDRYHSFTGDVQVIKYDGRDGYTPELDEDGIPNKPLTSEPERDANTEDEAVTYRTEDGTSTGPQPVTFAVTNTGETWLSDITITDETLEGPDLENITCDFSTVGGPSEGTSWAGPWEPGTTFYCTGELTLDSSSDETHADEVTVEGTVLKPAPNPDYDPNDPDGNPFTDQPMTDEDGNPVPSDITVTDDDPYHADVYDPSVNIEKEDEHGNDADAPEDSTGYAPGEEREIQFPVTNNGNQDLFKVTITDETISGGQITEMSCTFPGDDTATQGEQGDGGIWSVRWAASFAEEDPAIWEPGVSFDCTATLVMDGTDAPHVDEARVHATVVDTGEEVDDPDRYHSFTGDVQVIKYDGRDGYTPEVDENGVPGKPLTSEPERDANSEDEAVAYPAEDGTSTGAQPVTFAVTNTGETWLMDIVITDETLYGPDLENITCDFSTDADGAPTSGTSWGGPMAPGATFYCTGELTLDAADEDTETHGDNVTVDAVVVKPRPNPDYDPEDPDSGDPFTDEPMTDEDGNPVPSDVEVTDDDPYHGEVSNPSTDIEKGDEKGNDADTIEDGAEYAPGEERAIEFEVTNDGNRDLKNVVVTDETVSGGQITDMSCTFPDGTTTDGVLEGQTWTVRWEASFAEEPAVWEPGVVFTCSAMLKVDGDAEVHQNIAKVYADVNGTGEPGGPGDEVPPPEDEYHAYSGEISVIKYDGNATDPADASDESKDALDPRVDADDADNAATYPIEQGGTDTGPQPVRWVVTNTGTAPLYSVVVTDTTIEGPALENVTCLFPGESEPTAGEFADGTWTITWDASTEVDDGIAQTVFEPGDTFYCEGELTLEPNQTHENHAGAEGTIVNPETHEVTEEKVEDEDPFVPRTFEPDVEIIKEGGQPDVEGGAPIGPGTVVLIPGETAQIEFTSENTGTEPLVDVVISDLVTQGDAELTDLVCEFPDGTSAEGVVVGDRLVVTWANTVGIDGADPVSSWAPISEDPEAVIDCVATLTALNKGEIHADEVRVDARGEFSGVPVEDDDEWDAVTPNVEVDKSVVGAVEPVQGETGLYDVTYEVIVTNLVPVATTYDVKDTFRFGDGIEVVDVGVTGGPEGVEILGDFDGAGQPFIAKGVPMVADDDPEYAPHVYAVTVRVDASGLLADGGSEPAAGECPEPGGPEEGGLLNEATVTFPGGEDTDTDCVPVGKPTHVKELKSAEPAGDGTWAVVYEITVSNTGEGPATYNLDDEFKFSPNVSVVEVDPVTADPSSLEVNPGFDGASDTRIATGQELLAPDDPDYTAHVYTVSVLVDVPLSFVDLEGGLEQTECTDGEGTNETEEALNNVSTLTVGDTEQRDDACAPLPSIEIEKTAGDVEVAGDGVGTITYDVVVTNSGAAAGDYDLYDQLRYGDGITVVSSEVTNTAPGDVEVEGSWTGLGAEKRSAENLVAADVPMGSKAEHTYQVTVDFELDGDNPPAESDLECPENPGDGDRGGLLNGAVVVHNDLDDSDDACKPVKPQVDIDKTVAMVRDDGDGKYTITYDVVVTNVGAVRDVYTLEDTLRFGGGIDIDRTAIVETKPGGLKVNEGWNGTSDVVIIRDQPIGVGKSHTYRVGAKVTVPSSVADDPSAFECRPVDGDEGGSGFLNTATVTGLANTADDDACDTPKTPEPPSPESPEKPEQPERPTPPGQNPPAPQGPLPGPDHPNTGAQIALYAGIALMLLGVGVLLILARRRNTTGMGTGSPE</sequence>
<dbReference type="InterPro" id="IPR013783">
    <property type="entry name" value="Ig-like_fold"/>
</dbReference>
<dbReference type="EMBL" id="JAAGOA010000021">
    <property type="protein sequence ID" value="NEE03283.1"/>
    <property type="molecule type" value="Genomic_DNA"/>
</dbReference>
<feature type="compositionally biased region" description="Basic and acidic residues" evidence="4">
    <location>
        <begin position="1098"/>
        <end position="1107"/>
    </location>
</feature>
<dbReference type="SUPFAM" id="SSF63829">
    <property type="entry name" value="Calcium-dependent phosphotriesterase"/>
    <property type="match status" value="1"/>
</dbReference>
<feature type="domain" description="SD-repeat containing protein B" evidence="6">
    <location>
        <begin position="621"/>
        <end position="752"/>
    </location>
</feature>
<keyword evidence="3" id="KW-0732">Signal</keyword>
<feature type="region of interest" description="Disordered" evidence="4">
    <location>
        <begin position="738"/>
        <end position="783"/>
    </location>
</feature>
<feature type="region of interest" description="Disordered" evidence="4">
    <location>
        <begin position="915"/>
        <end position="942"/>
    </location>
</feature>
<keyword evidence="5" id="KW-1133">Transmembrane helix</keyword>
<keyword evidence="8" id="KW-1185">Reference proteome</keyword>
<feature type="compositionally biased region" description="Pro residues" evidence="4">
    <location>
        <begin position="2554"/>
        <end position="2573"/>
    </location>
</feature>
<evidence type="ECO:0000313" key="8">
    <source>
        <dbReference type="Proteomes" id="UP000475214"/>
    </source>
</evidence>
<comment type="subcellular location">
    <subcellularLocation>
        <location evidence="1">Secreted</location>
    </subcellularLocation>
</comment>
<feature type="region of interest" description="Disordered" evidence="4">
    <location>
        <begin position="1250"/>
        <end position="1279"/>
    </location>
</feature>
<feature type="region of interest" description="Disordered" evidence="4">
    <location>
        <begin position="2493"/>
        <end position="2577"/>
    </location>
</feature>
<dbReference type="Proteomes" id="UP000475214">
    <property type="component" value="Unassembled WGS sequence"/>
</dbReference>
<feature type="compositionally biased region" description="Basic and acidic residues" evidence="4">
    <location>
        <begin position="1439"/>
        <end position="1449"/>
    </location>
</feature>
<feature type="region of interest" description="Disordered" evidence="4">
    <location>
        <begin position="1562"/>
        <end position="1582"/>
    </location>
</feature>
<feature type="region of interest" description="Disordered" evidence="4">
    <location>
        <begin position="2344"/>
        <end position="2363"/>
    </location>
</feature>
<proteinExistence type="predicted"/>
<organism evidence="7 8">
    <name type="scientific">Phytoactinopolyspora halotolerans</name>
    <dbReference type="NCBI Taxonomy" id="1981512"/>
    <lineage>
        <taxon>Bacteria</taxon>
        <taxon>Bacillati</taxon>
        <taxon>Actinomycetota</taxon>
        <taxon>Actinomycetes</taxon>
        <taxon>Jiangellales</taxon>
        <taxon>Jiangellaceae</taxon>
        <taxon>Phytoactinopolyspora</taxon>
    </lineage>
</organism>